<reference evidence="1 2" key="1">
    <citation type="submission" date="2024-09" db="EMBL/GenBank/DDBJ databases">
        <authorList>
            <person name="Sun Q."/>
            <person name="Mori K."/>
        </authorList>
    </citation>
    <scope>NUCLEOTIDE SEQUENCE [LARGE SCALE GENOMIC DNA]</scope>
    <source>
        <strain evidence="1 2">CCM 8626</strain>
    </source>
</reference>
<evidence type="ECO:0008006" key="3">
    <source>
        <dbReference type="Google" id="ProtNLM"/>
    </source>
</evidence>
<protein>
    <recommendedName>
        <fullName evidence="3">Prolamin-like domain-containing protein</fullName>
    </recommendedName>
</protein>
<proteinExistence type="predicted"/>
<name>A0ABV6E9N6_9GAMM</name>
<dbReference type="RefSeq" id="WP_380673213.1">
    <property type="nucleotide sequence ID" value="NZ_CP173186.1"/>
</dbReference>
<organism evidence="1 2">
    <name type="scientific">Serratia aquatilis</name>
    <dbReference type="NCBI Taxonomy" id="1737515"/>
    <lineage>
        <taxon>Bacteria</taxon>
        <taxon>Pseudomonadati</taxon>
        <taxon>Pseudomonadota</taxon>
        <taxon>Gammaproteobacteria</taxon>
        <taxon>Enterobacterales</taxon>
        <taxon>Yersiniaceae</taxon>
        <taxon>Serratia</taxon>
    </lineage>
</organism>
<keyword evidence="2" id="KW-1185">Reference proteome</keyword>
<evidence type="ECO:0000313" key="1">
    <source>
        <dbReference type="EMBL" id="MFC0225687.1"/>
    </source>
</evidence>
<accession>A0ABV6E9N6</accession>
<evidence type="ECO:0000313" key="2">
    <source>
        <dbReference type="Proteomes" id="UP001589792"/>
    </source>
</evidence>
<dbReference type="Proteomes" id="UP001589792">
    <property type="component" value="Unassembled WGS sequence"/>
</dbReference>
<sequence length="100" mass="11001">MESHNEETYNTCCSFFLIITPISASNAEPFPFKEAPRAACVDVPIENNARERCEKVVKIAINAAFTTGNLSLGCKMNVVKNDCEDLLKEAAALKEMEDKG</sequence>
<dbReference type="EMBL" id="JBHLXG010000003">
    <property type="protein sequence ID" value="MFC0225687.1"/>
    <property type="molecule type" value="Genomic_DNA"/>
</dbReference>
<gene>
    <name evidence="1" type="ORF">ACFFJ3_04060</name>
</gene>
<comment type="caution">
    <text evidence="1">The sequence shown here is derived from an EMBL/GenBank/DDBJ whole genome shotgun (WGS) entry which is preliminary data.</text>
</comment>